<dbReference type="Pfam" id="PF01850">
    <property type="entry name" value="PIN"/>
    <property type="match status" value="1"/>
</dbReference>
<name>A0ABR8IRS9_APHFL</name>
<evidence type="ECO:0000313" key="3">
    <source>
        <dbReference type="Proteomes" id="UP000660270"/>
    </source>
</evidence>
<keyword evidence="3" id="KW-1185">Reference proteome</keyword>
<dbReference type="RefSeq" id="WP_190385506.1">
    <property type="nucleotide sequence ID" value="NZ_JACJTM010000014.1"/>
</dbReference>
<dbReference type="EMBL" id="JACJTM010000014">
    <property type="protein sequence ID" value="MBD2685196.1"/>
    <property type="molecule type" value="Genomic_DNA"/>
</dbReference>
<dbReference type="Gene3D" id="3.40.50.1010">
    <property type="entry name" value="5'-nuclease"/>
    <property type="match status" value="1"/>
</dbReference>
<dbReference type="InterPro" id="IPR002716">
    <property type="entry name" value="PIN_dom"/>
</dbReference>
<proteinExistence type="predicted"/>
<evidence type="ECO:0000259" key="1">
    <source>
        <dbReference type="Pfam" id="PF01850"/>
    </source>
</evidence>
<sequence>MKSEIIIDTSPLVAFIDKSDNLHKWTVEKWKNLRPPLFTCEAVIAESCFLLQNVHGGESAILSLLEAEVIKIPFNLSEEVTVIKQLMKQYHSVPMSLADACLVRMSELIRGSSVFTLDSDFRVYHQYKNKVIPVIMPE</sequence>
<dbReference type="Proteomes" id="UP000660270">
    <property type="component" value="Unassembled WGS sequence"/>
</dbReference>
<organism evidence="2 3">
    <name type="scientific">Aphanizomenon flos-aquae FACHB-1249</name>
    <dbReference type="NCBI Taxonomy" id="2692889"/>
    <lineage>
        <taxon>Bacteria</taxon>
        <taxon>Bacillati</taxon>
        <taxon>Cyanobacteriota</taxon>
        <taxon>Cyanophyceae</taxon>
        <taxon>Nostocales</taxon>
        <taxon>Aphanizomenonaceae</taxon>
        <taxon>Aphanizomenon</taxon>
    </lineage>
</organism>
<gene>
    <name evidence="2" type="ORF">H6G43_08125</name>
</gene>
<comment type="caution">
    <text evidence="2">The sequence shown here is derived from an EMBL/GenBank/DDBJ whole genome shotgun (WGS) entry which is preliminary data.</text>
</comment>
<protein>
    <submittedName>
        <fullName evidence="2">PIN domain-containing protein</fullName>
    </submittedName>
</protein>
<dbReference type="GeneID" id="78216898"/>
<dbReference type="InterPro" id="IPR029060">
    <property type="entry name" value="PIN-like_dom_sf"/>
</dbReference>
<dbReference type="SUPFAM" id="SSF88723">
    <property type="entry name" value="PIN domain-like"/>
    <property type="match status" value="1"/>
</dbReference>
<accession>A0ABR8IRS9</accession>
<reference evidence="2 3" key="1">
    <citation type="journal article" date="2020" name="ISME J.">
        <title>Comparative genomics reveals insights into cyanobacterial evolution and habitat adaptation.</title>
        <authorList>
            <person name="Chen M.Y."/>
            <person name="Teng W.K."/>
            <person name="Zhao L."/>
            <person name="Hu C.X."/>
            <person name="Zhou Y.K."/>
            <person name="Han B.P."/>
            <person name="Song L.R."/>
            <person name="Shu W.S."/>
        </authorList>
    </citation>
    <scope>NUCLEOTIDE SEQUENCE [LARGE SCALE GENOMIC DNA]</scope>
    <source>
        <strain evidence="2 3">FACHB-1249</strain>
    </source>
</reference>
<feature type="domain" description="PIN" evidence="1">
    <location>
        <begin position="5"/>
        <end position="123"/>
    </location>
</feature>
<evidence type="ECO:0000313" key="2">
    <source>
        <dbReference type="EMBL" id="MBD2685196.1"/>
    </source>
</evidence>